<name>A0A0A9D652_ARUDO</name>
<reference evidence="1" key="2">
    <citation type="journal article" date="2015" name="Data Brief">
        <title>Shoot transcriptome of the giant reed, Arundo donax.</title>
        <authorList>
            <person name="Barrero R.A."/>
            <person name="Guerrero F.D."/>
            <person name="Moolhuijzen P."/>
            <person name="Goolsby J.A."/>
            <person name="Tidwell J."/>
            <person name="Bellgard S.E."/>
            <person name="Bellgard M.I."/>
        </authorList>
    </citation>
    <scope>NUCLEOTIDE SEQUENCE</scope>
    <source>
        <tissue evidence="1">Shoot tissue taken approximately 20 cm above the soil surface</tissue>
    </source>
</reference>
<accession>A0A0A9D652</accession>
<reference evidence="1" key="1">
    <citation type="submission" date="2014-09" db="EMBL/GenBank/DDBJ databases">
        <authorList>
            <person name="Magalhaes I.L.F."/>
            <person name="Oliveira U."/>
            <person name="Santos F.R."/>
            <person name="Vidigal T.H.D.A."/>
            <person name="Brescovit A.D."/>
            <person name="Santos A.J."/>
        </authorList>
    </citation>
    <scope>NUCLEOTIDE SEQUENCE</scope>
    <source>
        <tissue evidence="1">Shoot tissue taken approximately 20 cm above the soil surface</tissue>
    </source>
</reference>
<dbReference type="AlphaFoldDB" id="A0A0A9D652"/>
<organism evidence="1">
    <name type="scientific">Arundo donax</name>
    <name type="common">Giant reed</name>
    <name type="synonym">Donax arundinaceus</name>
    <dbReference type="NCBI Taxonomy" id="35708"/>
    <lineage>
        <taxon>Eukaryota</taxon>
        <taxon>Viridiplantae</taxon>
        <taxon>Streptophyta</taxon>
        <taxon>Embryophyta</taxon>
        <taxon>Tracheophyta</taxon>
        <taxon>Spermatophyta</taxon>
        <taxon>Magnoliopsida</taxon>
        <taxon>Liliopsida</taxon>
        <taxon>Poales</taxon>
        <taxon>Poaceae</taxon>
        <taxon>PACMAD clade</taxon>
        <taxon>Arundinoideae</taxon>
        <taxon>Arundineae</taxon>
        <taxon>Arundo</taxon>
    </lineage>
</organism>
<evidence type="ECO:0000313" key="1">
    <source>
        <dbReference type="EMBL" id="JAD79227.1"/>
    </source>
</evidence>
<sequence>MKMMEHRPLNKMEVALQTCICSELFWQMHIEILYSTTPCLSENMIGNNQITASKMGE</sequence>
<protein>
    <submittedName>
        <fullName evidence="1">Uncharacterized protein</fullName>
    </submittedName>
</protein>
<proteinExistence type="predicted"/>
<dbReference type="EMBL" id="GBRH01218668">
    <property type="protein sequence ID" value="JAD79227.1"/>
    <property type="molecule type" value="Transcribed_RNA"/>
</dbReference>